<evidence type="ECO:0000256" key="5">
    <source>
        <dbReference type="ARBA" id="ARBA00022801"/>
    </source>
</evidence>
<gene>
    <name evidence="9" type="ORF">R8Z52_06110</name>
</gene>
<sequence length="266" mass="29308">MNQALELREAALKTHIVKAGLLALSHFHQRSPEEFTLKDKQDFLTEADGLVEHYLNDVIHQQFPLDGIFGEETGGFDDQCEYLWVIDPIDGTANYARGIGHFCVSIAIVSEGETELGAIYNPATEELYIARKGQYARKNQRPIHVSQTHSLDSTSFELGWSKRVPQSRYLDVVKNLLDLGTNIRRGASGALALAWVAEGRTDGYAELHMNAWDCLAGLLLVREAGGYTGTYPENYTAIAQGGPIFAATPEVALALSQAVEIPIQFN</sequence>
<dbReference type="CDD" id="cd01639">
    <property type="entry name" value="IMPase"/>
    <property type="match status" value="1"/>
</dbReference>
<keyword evidence="6" id="KW-0889">Transcription antitermination</keyword>
<evidence type="ECO:0000256" key="6">
    <source>
        <dbReference type="ARBA" id="ARBA00022814"/>
    </source>
</evidence>
<comment type="cofactor">
    <cofactor evidence="2 8">
        <name>Mg(2+)</name>
        <dbReference type="ChEBI" id="CHEBI:18420"/>
    </cofactor>
</comment>
<reference evidence="9 10" key="1">
    <citation type="submission" date="2023-11" db="EMBL/GenBank/DDBJ databases">
        <title>Plant-associative lifestyle of Vibrio porteresiae and its evolutionary dynamics.</title>
        <authorList>
            <person name="Rameshkumar N."/>
            <person name="Kirti K."/>
        </authorList>
    </citation>
    <scope>NUCLEOTIDE SEQUENCE [LARGE SCALE GENOMIC DNA]</scope>
    <source>
        <strain evidence="9 10">MSSRF30</strain>
    </source>
</reference>
<evidence type="ECO:0000256" key="3">
    <source>
        <dbReference type="ARBA" id="ARBA00009759"/>
    </source>
</evidence>
<dbReference type="SUPFAM" id="SSF56655">
    <property type="entry name" value="Carbohydrate phosphatase"/>
    <property type="match status" value="1"/>
</dbReference>
<keyword evidence="4 8" id="KW-0479">Metal-binding</keyword>
<dbReference type="RefSeq" id="WP_261895101.1">
    <property type="nucleotide sequence ID" value="NZ_AP024895.1"/>
</dbReference>
<keyword evidence="5 8" id="KW-0378">Hydrolase</keyword>
<dbReference type="PRINTS" id="PR00377">
    <property type="entry name" value="IMPHPHTASES"/>
</dbReference>
<dbReference type="Proteomes" id="UP001304071">
    <property type="component" value="Chromosome 1"/>
</dbReference>
<dbReference type="EC" id="3.1.3.25" evidence="8"/>
<evidence type="ECO:0000256" key="8">
    <source>
        <dbReference type="RuleBase" id="RU364068"/>
    </source>
</evidence>
<dbReference type="InterPro" id="IPR020583">
    <property type="entry name" value="Inositol_monoP_metal-BS"/>
</dbReference>
<name>A0ABZ0QEA2_9VIBR</name>
<evidence type="ECO:0000313" key="9">
    <source>
        <dbReference type="EMBL" id="WPC74789.1"/>
    </source>
</evidence>
<dbReference type="EMBL" id="CP138203">
    <property type="protein sequence ID" value="WPC74789.1"/>
    <property type="molecule type" value="Genomic_DNA"/>
</dbReference>
<accession>A0ABZ0QEA2</accession>
<dbReference type="Gene3D" id="3.40.190.80">
    <property type="match status" value="1"/>
</dbReference>
<comment type="catalytic activity">
    <reaction evidence="1 8">
        <text>a myo-inositol phosphate + H2O = myo-inositol + phosphate</text>
        <dbReference type="Rhea" id="RHEA:24056"/>
        <dbReference type="ChEBI" id="CHEBI:15377"/>
        <dbReference type="ChEBI" id="CHEBI:17268"/>
        <dbReference type="ChEBI" id="CHEBI:43474"/>
        <dbReference type="ChEBI" id="CHEBI:84139"/>
        <dbReference type="EC" id="3.1.3.25"/>
    </reaction>
</comment>
<keyword evidence="7 8" id="KW-0460">Magnesium</keyword>
<dbReference type="PROSITE" id="PS00629">
    <property type="entry name" value="IMP_1"/>
    <property type="match status" value="1"/>
</dbReference>
<protein>
    <recommendedName>
        <fullName evidence="8">Inositol-1-monophosphatase</fullName>
        <ecNumber evidence="8">3.1.3.25</ecNumber>
    </recommendedName>
</protein>
<evidence type="ECO:0000256" key="4">
    <source>
        <dbReference type="ARBA" id="ARBA00022723"/>
    </source>
</evidence>
<dbReference type="Gene3D" id="3.30.540.10">
    <property type="entry name" value="Fructose-1,6-Bisphosphatase, subunit A, domain 1"/>
    <property type="match status" value="1"/>
</dbReference>
<dbReference type="InterPro" id="IPR000760">
    <property type="entry name" value="Inositol_monophosphatase-like"/>
</dbReference>
<organism evidence="9 10">
    <name type="scientific">Vibrio porteresiae DSM 19223</name>
    <dbReference type="NCBI Taxonomy" id="1123496"/>
    <lineage>
        <taxon>Bacteria</taxon>
        <taxon>Pseudomonadati</taxon>
        <taxon>Pseudomonadota</taxon>
        <taxon>Gammaproteobacteria</taxon>
        <taxon>Vibrionales</taxon>
        <taxon>Vibrionaceae</taxon>
        <taxon>Vibrio</taxon>
    </lineage>
</organism>
<keyword evidence="6" id="KW-0805">Transcription regulation</keyword>
<comment type="similarity">
    <text evidence="3 8">Belongs to the inositol monophosphatase superfamily.</text>
</comment>
<keyword evidence="10" id="KW-1185">Reference proteome</keyword>
<dbReference type="Pfam" id="PF00459">
    <property type="entry name" value="Inositol_P"/>
    <property type="match status" value="1"/>
</dbReference>
<dbReference type="InterPro" id="IPR033942">
    <property type="entry name" value="IMPase"/>
</dbReference>
<dbReference type="PANTHER" id="PTHR20854:SF4">
    <property type="entry name" value="INOSITOL-1-MONOPHOSPHATASE-RELATED"/>
    <property type="match status" value="1"/>
</dbReference>
<proteinExistence type="inferred from homology"/>
<evidence type="ECO:0000256" key="1">
    <source>
        <dbReference type="ARBA" id="ARBA00001033"/>
    </source>
</evidence>
<dbReference type="PANTHER" id="PTHR20854">
    <property type="entry name" value="INOSITOL MONOPHOSPHATASE"/>
    <property type="match status" value="1"/>
</dbReference>
<evidence type="ECO:0000256" key="2">
    <source>
        <dbReference type="ARBA" id="ARBA00001946"/>
    </source>
</evidence>
<evidence type="ECO:0000256" key="7">
    <source>
        <dbReference type="ARBA" id="ARBA00022842"/>
    </source>
</evidence>
<keyword evidence="6" id="KW-0804">Transcription</keyword>
<evidence type="ECO:0000313" key="10">
    <source>
        <dbReference type="Proteomes" id="UP001304071"/>
    </source>
</evidence>